<organism evidence="4 5">
    <name type="scientific">Rhizophagus clarus</name>
    <dbReference type="NCBI Taxonomy" id="94130"/>
    <lineage>
        <taxon>Eukaryota</taxon>
        <taxon>Fungi</taxon>
        <taxon>Fungi incertae sedis</taxon>
        <taxon>Mucoromycota</taxon>
        <taxon>Glomeromycotina</taxon>
        <taxon>Glomeromycetes</taxon>
        <taxon>Glomerales</taxon>
        <taxon>Glomeraceae</taxon>
        <taxon>Rhizophagus</taxon>
    </lineage>
</organism>
<evidence type="ECO:0000313" key="5">
    <source>
        <dbReference type="Proteomes" id="UP000247702"/>
    </source>
</evidence>
<evidence type="ECO:0000256" key="1">
    <source>
        <dbReference type="PROSITE-ProRule" id="PRU00176"/>
    </source>
</evidence>
<comment type="caution">
    <text evidence="4">The sequence shown here is derived from an EMBL/GenBank/DDBJ whole genome shotgun (WGS) entry which is preliminary data.</text>
</comment>
<dbReference type="GO" id="GO:0034517">
    <property type="term" value="P:ribophagy"/>
    <property type="evidence" value="ECO:0007669"/>
    <property type="project" value="TreeGrafter"/>
</dbReference>
<dbReference type="Proteomes" id="UP000247702">
    <property type="component" value="Unassembled WGS sequence"/>
</dbReference>
<protein>
    <recommendedName>
        <fullName evidence="3">RRM domain-containing protein</fullName>
    </recommendedName>
</protein>
<dbReference type="InterPro" id="IPR039539">
    <property type="entry name" value="Ras_GTPase_bind_prot"/>
</dbReference>
<evidence type="ECO:0000313" key="4">
    <source>
        <dbReference type="EMBL" id="GBC01546.1"/>
    </source>
</evidence>
<evidence type="ECO:0000256" key="2">
    <source>
        <dbReference type="SAM" id="MobiDB-lite"/>
    </source>
</evidence>
<reference evidence="4 5" key="1">
    <citation type="submission" date="2017-11" db="EMBL/GenBank/DDBJ databases">
        <title>The genome of Rhizophagus clarus HR1 reveals common genetic basis of auxotrophy among arbuscular mycorrhizal fungi.</title>
        <authorList>
            <person name="Kobayashi Y."/>
        </authorList>
    </citation>
    <scope>NUCLEOTIDE SEQUENCE [LARGE SCALE GENOMIC DNA]</scope>
    <source>
        <strain evidence="4 5">HR1</strain>
    </source>
</reference>
<dbReference type="InterPro" id="IPR035979">
    <property type="entry name" value="RBD_domain_sf"/>
</dbReference>
<dbReference type="InterPro" id="IPR000504">
    <property type="entry name" value="RRM_dom"/>
</dbReference>
<dbReference type="CDD" id="cd00590">
    <property type="entry name" value="RRM_SF"/>
    <property type="match status" value="2"/>
</dbReference>
<dbReference type="GO" id="GO:1990861">
    <property type="term" value="C:Ubp3-Bre5 deubiquitination complex"/>
    <property type="evidence" value="ECO:0007669"/>
    <property type="project" value="TreeGrafter"/>
</dbReference>
<dbReference type="PANTHER" id="PTHR10693">
    <property type="entry name" value="RAS GTPASE-ACTIVATING PROTEIN-BINDING PROTEIN"/>
    <property type="match status" value="1"/>
</dbReference>
<dbReference type="EMBL" id="BEXD01003580">
    <property type="protein sequence ID" value="GBC01546.1"/>
    <property type="molecule type" value="Genomic_DNA"/>
</dbReference>
<dbReference type="PANTHER" id="PTHR10693:SF20">
    <property type="entry name" value="AT27578P"/>
    <property type="match status" value="1"/>
</dbReference>
<dbReference type="PROSITE" id="PS50102">
    <property type="entry name" value="RRM"/>
    <property type="match status" value="2"/>
</dbReference>
<sequence length="227" mass="26141">MNKFILEMEDQTVSNKDFRKTNFSSDESREKKFSLYIKGVVDGMTRHVLTNAFTTFGTVKHLDVVLSKSCAFVEFETEEAYQQALMQKEIDIPNLGTVTVEERKQKQQRTQNRKSKATYNESPKAPTPITSITSNEKEFFSLYIKGVVAGMNKTVLTSAFTKFGTVKNLDVVLSKSCAFVEFETKKAYQQALMQKEIDIPNLGTVIVEERKPKNNNQNYRNRYRQRK</sequence>
<proteinExistence type="predicted"/>
<dbReference type="SUPFAM" id="SSF54928">
    <property type="entry name" value="RNA-binding domain, RBD"/>
    <property type="match status" value="2"/>
</dbReference>
<evidence type="ECO:0000259" key="3">
    <source>
        <dbReference type="PROSITE" id="PS50102"/>
    </source>
</evidence>
<dbReference type="Pfam" id="PF00076">
    <property type="entry name" value="RRM_1"/>
    <property type="match status" value="2"/>
</dbReference>
<dbReference type="Gene3D" id="3.30.70.330">
    <property type="match status" value="2"/>
</dbReference>
<dbReference type="GO" id="GO:0003729">
    <property type="term" value="F:mRNA binding"/>
    <property type="evidence" value="ECO:0007669"/>
    <property type="project" value="TreeGrafter"/>
</dbReference>
<dbReference type="STRING" id="94130.A0A2Z6RFT3"/>
<dbReference type="AlphaFoldDB" id="A0A2Z6RFT3"/>
<feature type="region of interest" description="Disordered" evidence="2">
    <location>
        <begin position="101"/>
        <end position="128"/>
    </location>
</feature>
<feature type="domain" description="RRM" evidence="3">
    <location>
        <begin position="33"/>
        <end position="105"/>
    </location>
</feature>
<keyword evidence="1" id="KW-0694">RNA-binding</keyword>
<dbReference type="GO" id="GO:0005829">
    <property type="term" value="C:cytosol"/>
    <property type="evidence" value="ECO:0007669"/>
    <property type="project" value="TreeGrafter"/>
</dbReference>
<dbReference type="GO" id="GO:0016579">
    <property type="term" value="P:protein deubiquitination"/>
    <property type="evidence" value="ECO:0007669"/>
    <property type="project" value="TreeGrafter"/>
</dbReference>
<accession>A0A2Z6RFT3</accession>
<keyword evidence="5" id="KW-1185">Reference proteome</keyword>
<feature type="domain" description="RRM" evidence="3">
    <location>
        <begin position="140"/>
        <end position="212"/>
    </location>
</feature>
<dbReference type="GO" id="GO:1990904">
    <property type="term" value="C:ribonucleoprotein complex"/>
    <property type="evidence" value="ECO:0007669"/>
    <property type="project" value="TreeGrafter"/>
</dbReference>
<dbReference type="InterPro" id="IPR012677">
    <property type="entry name" value="Nucleotide-bd_a/b_plait_sf"/>
</dbReference>
<dbReference type="SMART" id="SM00360">
    <property type="entry name" value="RRM"/>
    <property type="match status" value="2"/>
</dbReference>
<name>A0A2Z6RFT3_9GLOM</name>
<gene>
    <name evidence="4" type="ORF">RclHR1_04220014</name>
</gene>